<dbReference type="SUPFAM" id="SSF54001">
    <property type="entry name" value="Cysteine proteinases"/>
    <property type="match status" value="1"/>
</dbReference>
<keyword evidence="2" id="KW-0645">Protease</keyword>
<keyword evidence="3" id="KW-0378">Hydrolase</keyword>
<keyword evidence="4" id="KW-0788">Thiol protease</keyword>
<dbReference type="Pfam" id="PF00877">
    <property type="entry name" value="NLPC_P60"/>
    <property type="match status" value="1"/>
</dbReference>
<dbReference type="HOGENOM" id="CLU_016043_7_1_6"/>
<feature type="domain" description="NlpC/P60" evidence="5">
    <location>
        <begin position="71"/>
        <end position="194"/>
    </location>
</feature>
<dbReference type="RefSeq" id="WP_004871685.1">
    <property type="nucleotide sequence ID" value="NZ_CP005986.1"/>
</dbReference>
<proteinExistence type="inferred from homology"/>
<dbReference type="GO" id="GO:0008234">
    <property type="term" value="F:cysteine-type peptidase activity"/>
    <property type="evidence" value="ECO:0007669"/>
    <property type="project" value="UniProtKB-KW"/>
</dbReference>
<evidence type="ECO:0000256" key="4">
    <source>
        <dbReference type="ARBA" id="ARBA00022807"/>
    </source>
</evidence>
<dbReference type="GeneID" id="92931323"/>
<sequence length="211" mass="22495">MVSQTAARPDWRRPDFRIGVSLALLTSAGLLLGGCATDLSGSAVSSGGYTNTLSSRGYAYRPDIQESHREATVLDTVLVNAIAQIGKPYVWGGESRAGGFDCSGLIQYVLGQAGVQVPRTAAAQAAALPAVPLSHIQKGDLLFFNTLGRPYSHVGIYIGGDQFVSALNPRAGITVQSLRNPYWSSRLDGVRRPMPPELLAMTARDSHVLNR</sequence>
<dbReference type="Gene3D" id="3.90.1720.10">
    <property type="entry name" value="endopeptidase domain like (from Nostoc punctiforme)"/>
    <property type="match status" value="1"/>
</dbReference>
<dbReference type="PROSITE" id="PS51935">
    <property type="entry name" value="NLPC_P60"/>
    <property type="match status" value="1"/>
</dbReference>
<dbReference type="PANTHER" id="PTHR47053:SF1">
    <property type="entry name" value="MUREIN DD-ENDOPEPTIDASE MEPH-RELATED"/>
    <property type="match status" value="1"/>
</dbReference>
<name>A0A059ZPW4_ACICK</name>
<reference evidence="6 7" key="1">
    <citation type="journal article" date="2009" name="J. Bacteriol.">
        <title>Draft genome sequence of the extremely acidophilic bacterium Acidithiobacillus caldus ATCC 51756 reveals metabolic versatility in the genus Acidithiobacillus.</title>
        <authorList>
            <person name="Valdes J."/>
            <person name="Quatrini R."/>
            <person name="Hallberg K."/>
            <person name="Dopson M."/>
            <person name="Valenzuela P.D."/>
            <person name="Holmes D.S."/>
        </authorList>
    </citation>
    <scope>NUCLEOTIDE SEQUENCE [LARGE SCALE GENOMIC DNA]</scope>
    <source>
        <strain evidence="7">ATCC 51756 / DSM 8584 / KU</strain>
    </source>
</reference>
<dbReference type="eggNOG" id="COG0791">
    <property type="taxonomic scope" value="Bacteria"/>
</dbReference>
<evidence type="ECO:0000313" key="6">
    <source>
        <dbReference type="EMBL" id="AIA54974.1"/>
    </source>
</evidence>
<dbReference type="InterPro" id="IPR051202">
    <property type="entry name" value="Peptidase_C40"/>
</dbReference>
<gene>
    <name evidence="6" type="ORF">Acaty_c1104</name>
</gene>
<protein>
    <submittedName>
        <fullName evidence="6">NLP/P60 protein</fullName>
    </submittedName>
</protein>
<evidence type="ECO:0000256" key="2">
    <source>
        <dbReference type="ARBA" id="ARBA00022670"/>
    </source>
</evidence>
<dbReference type="GO" id="GO:0006508">
    <property type="term" value="P:proteolysis"/>
    <property type="evidence" value="ECO:0007669"/>
    <property type="project" value="UniProtKB-KW"/>
</dbReference>
<dbReference type="InterPro" id="IPR038765">
    <property type="entry name" value="Papain-like_cys_pep_sf"/>
</dbReference>
<dbReference type="PANTHER" id="PTHR47053">
    <property type="entry name" value="MUREIN DD-ENDOPEPTIDASE MEPH-RELATED"/>
    <property type="match status" value="1"/>
</dbReference>
<dbReference type="EMBL" id="CP005986">
    <property type="protein sequence ID" value="AIA54974.1"/>
    <property type="molecule type" value="Genomic_DNA"/>
</dbReference>
<evidence type="ECO:0000256" key="1">
    <source>
        <dbReference type="ARBA" id="ARBA00007074"/>
    </source>
</evidence>
<organism evidence="6 7">
    <name type="scientific">Acidithiobacillus caldus (strain ATCC 51756 / DSM 8584 / KU)</name>
    <dbReference type="NCBI Taxonomy" id="637389"/>
    <lineage>
        <taxon>Bacteria</taxon>
        <taxon>Pseudomonadati</taxon>
        <taxon>Pseudomonadota</taxon>
        <taxon>Acidithiobacillia</taxon>
        <taxon>Acidithiobacillales</taxon>
        <taxon>Acidithiobacillaceae</taxon>
        <taxon>Acidithiobacillus</taxon>
    </lineage>
</organism>
<dbReference type="Proteomes" id="UP000005522">
    <property type="component" value="Chromosome"/>
</dbReference>
<evidence type="ECO:0000313" key="7">
    <source>
        <dbReference type="Proteomes" id="UP000005522"/>
    </source>
</evidence>
<dbReference type="InterPro" id="IPR000064">
    <property type="entry name" value="NLP_P60_dom"/>
</dbReference>
<evidence type="ECO:0000256" key="3">
    <source>
        <dbReference type="ARBA" id="ARBA00022801"/>
    </source>
</evidence>
<dbReference type="AlphaFoldDB" id="A0A059ZPW4"/>
<evidence type="ECO:0000259" key="5">
    <source>
        <dbReference type="PROSITE" id="PS51935"/>
    </source>
</evidence>
<accession>A0A059ZPW4</accession>
<comment type="similarity">
    <text evidence="1">Belongs to the peptidase C40 family.</text>
</comment>
<dbReference type="KEGG" id="acz:Acaty_c1104"/>